<keyword evidence="1 3" id="KW-0378">Hydrolase</keyword>
<dbReference type="PANTHER" id="PTHR43540:SF1">
    <property type="entry name" value="ISOCHORISMATASE HYDROLASE"/>
    <property type="match status" value="1"/>
</dbReference>
<name>A0ABN1XTB9_9ACTN</name>
<dbReference type="Proteomes" id="UP001499863">
    <property type="component" value="Unassembled WGS sequence"/>
</dbReference>
<dbReference type="InterPro" id="IPR050272">
    <property type="entry name" value="Isochorismatase-like_hydrls"/>
</dbReference>
<dbReference type="RefSeq" id="WP_344330863.1">
    <property type="nucleotide sequence ID" value="NZ_BAAAKJ010000087.1"/>
</dbReference>
<evidence type="ECO:0000256" key="1">
    <source>
        <dbReference type="ARBA" id="ARBA00022801"/>
    </source>
</evidence>
<dbReference type="InterPro" id="IPR036380">
    <property type="entry name" value="Isochorismatase-like_sf"/>
</dbReference>
<proteinExistence type="predicted"/>
<sequence length="207" mass="22109">MTNTSAFDAPLTIDSDAVLVVIDVQKGFEDTAFWGERDNPEAERRIGELIDVWRATGRPVVTVQHASAAGPLAEGTPGYELKDFVAAVTPDLHVTKTVNSAFYGTPDLHAWLQERGARQVVITGIITNVCNETTARMAGNLGYDAVFPVDAMHAFDQTGPDGVTVPAAELARATRTVLHAMRFAKVVTTEAVVTAAKTGEPATVSWS</sequence>
<keyword evidence="4" id="KW-1185">Reference proteome</keyword>
<organism evidence="3 4">
    <name type="scientific">Kitasatospora putterlickiae</name>
    <dbReference type="NCBI Taxonomy" id="221725"/>
    <lineage>
        <taxon>Bacteria</taxon>
        <taxon>Bacillati</taxon>
        <taxon>Actinomycetota</taxon>
        <taxon>Actinomycetes</taxon>
        <taxon>Kitasatosporales</taxon>
        <taxon>Streptomycetaceae</taxon>
        <taxon>Kitasatospora</taxon>
    </lineage>
</organism>
<dbReference type="Pfam" id="PF00857">
    <property type="entry name" value="Isochorismatase"/>
    <property type="match status" value="1"/>
</dbReference>
<dbReference type="PANTHER" id="PTHR43540">
    <property type="entry name" value="PEROXYUREIDOACRYLATE/UREIDOACRYLATE AMIDOHYDROLASE-RELATED"/>
    <property type="match status" value="1"/>
</dbReference>
<dbReference type="Gene3D" id="3.40.50.850">
    <property type="entry name" value="Isochorismatase-like"/>
    <property type="match status" value="1"/>
</dbReference>
<dbReference type="SUPFAM" id="SSF52499">
    <property type="entry name" value="Isochorismatase-like hydrolases"/>
    <property type="match status" value="1"/>
</dbReference>
<dbReference type="InterPro" id="IPR000868">
    <property type="entry name" value="Isochorismatase-like_dom"/>
</dbReference>
<accession>A0ABN1XTB9</accession>
<protein>
    <submittedName>
        <fullName evidence="3">Cysteine hydrolase family protein</fullName>
    </submittedName>
</protein>
<evidence type="ECO:0000313" key="3">
    <source>
        <dbReference type="EMBL" id="GAA1389701.1"/>
    </source>
</evidence>
<evidence type="ECO:0000313" key="4">
    <source>
        <dbReference type="Proteomes" id="UP001499863"/>
    </source>
</evidence>
<dbReference type="GO" id="GO:0016787">
    <property type="term" value="F:hydrolase activity"/>
    <property type="evidence" value="ECO:0007669"/>
    <property type="project" value="UniProtKB-KW"/>
</dbReference>
<dbReference type="EMBL" id="BAAAKJ010000087">
    <property type="protein sequence ID" value="GAA1389701.1"/>
    <property type="molecule type" value="Genomic_DNA"/>
</dbReference>
<evidence type="ECO:0000259" key="2">
    <source>
        <dbReference type="Pfam" id="PF00857"/>
    </source>
</evidence>
<comment type="caution">
    <text evidence="3">The sequence shown here is derived from an EMBL/GenBank/DDBJ whole genome shotgun (WGS) entry which is preliminary data.</text>
</comment>
<gene>
    <name evidence="3" type="ORF">GCM10009639_17640</name>
</gene>
<feature type="domain" description="Isochorismatase-like" evidence="2">
    <location>
        <begin position="18"/>
        <end position="159"/>
    </location>
</feature>
<reference evidence="3 4" key="1">
    <citation type="journal article" date="2019" name="Int. J. Syst. Evol. Microbiol.">
        <title>The Global Catalogue of Microorganisms (GCM) 10K type strain sequencing project: providing services to taxonomists for standard genome sequencing and annotation.</title>
        <authorList>
            <consortium name="The Broad Institute Genomics Platform"/>
            <consortium name="The Broad Institute Genome Sequencing Center for Infectious Disease"/>
            <person name="Wu L."/>
            <person name="Ma J."/>
        </authorList>
    </citation>
    <scope>NUCLEOTIDE SEQUENCE [LARGE SCALE GENOMIC DNA]</scope>
    <source>
        <strain evidence="3 4">JCM 12393</strain>
    </source>
</reference>
<dbReference type="CDD" id="cd01014">
    <property type="entry name" value="nicotinamidase_related"/>
    <property type="match status" value="1"/>
</dbReference>